<organism evidence="2 3">
    <name type="scientific">Streptomyces racemochromogenes</name>
    <dbReference type="NCBI Taxonomy" id="67353"/>
    <lineage>
        <taxon>Bacteria</taxon>
        <taxon>Bacillati</taxon>
        <taxon>Actinomycetota</taxon>
        <taxon>Actinomycetes</taxon>
        <taxon>Kitasatosporales</taxon>
        <taxon>Streptomycetaceae</taxon>
        <taxon>Streptomyces</taxon>
    </lineage>
</organism>
<keyword evidence="3" id="KW-1185">Reference proteome</keyword>
<dbReference type="EMBL" id="JBBDHD010000038">
    <property type="protein sequence ID" value="MFH7596833.1"/>
    <property type="molecule type" value="Genomic_DNA"/>
</dbReference>
<comment type="caution">
    <text evidence="2">The sequence shown here is derived from an EMBL/GenBank/DDBJ whole genome shotgun (WGS) entry which is preliminary data.</text>
</comment>
<evidence type="ECO:0000313" key="3">
    <source>
        <dbReference type="Proteomes" id="UP001610631"/>
    </source>
</evidence>
<evidence type="ECO:0000313" key="2">
    <source>
        <dbReference type="EMBL" id="MFH7596833.1"/>
    </source>
</evidence>
<proteinExistence type="predicted"/>
<dbReference type="Proteomes" id="UP001610631">
    <property type="component" value="Unassembled WGS sequence"/>
</dbReference>
<reference evidence="2 3" key="1">
    <citation type="submission" date="2024-03" db="EMBL/GenBank/DDBJ databases">
        <title>Whole genome sequencing of Streptomyces racemochromogenes, to identify antimicrobial biosynthetic gene clusters.</title>
        <authorList>
            <person name="Suryawanshi P."/>
            <person name="Krishnaraj P.U."/>
            <person name="Arun Y.P."/>
            <person name="Suryawanshi M.P."/>
            <person name="Rakshit O."/>
        </authorList>
    </citation>
    <scope>NUCLEOTIDE SEQUENCE [LARGE SCALE GENOMIC DNA]</scope>
    <source>
        <strain evidence="2 3">AUDT626</strain>
    </source>
</reference>
<feature type="region of interest" description="Disordered" evidence="1">
    <location>
        <begin position="153"/>
        <end position="175"/>
    </location>
</feature>
<evidence type="ECO:0000256" key="1">
    <source>
        <dbReference type="SAM" id="MobiDB-lite"/>
    </source>
</evidence>
<name>A0ABW7PES9_9ACTN</name>
<sequence length="175" mass="17906">MSAAADARRAGARVEEVLDRLADSGDRAACAAAEELVRVLMEFYGAGLARITERLGAPALAPLLDDDLVASLLTLHGLHPDDVETRIGRALRTADAPVEPLGFDAATGVLRLRTAPAAGSGCGCGSGAADTTRAALEDALACFAPEVTGVDIETPPPPAPLLQIGTRPHTPARVP</sequence>
<gene>
    <name evidence="2" type="ORF">WDV06_17285</name>
</gene>
<accession>A0ABW7PES9</accession>
<protein>
    <recommendedName>
        <fullName evidence="4">NifU family protein</fullName>
    </recommendedName>
</protein>
<evidence type="ECO:0008006" key="4">
    <source>
        <dbReference type="Google" id="ProtNLM"/>
    </source>
</evidence>
<dbReference type="RefSeq" id="WP_395510647.1">
    <property type="nucleotide sequence ID" value="NZ_JBBDHD010000038.1"/>
</dbReference>